<dbReference type="EMBL" id="KZ293656">
    <property type="protein sequence ID" value="PBK93661.1"/>
    <property type="molecule type" value="Genomic_DNA"/>
</dbReference>
<evidence type="ECO:0000313" key="3">
    <source>
        <dbReference type="EMBL" id="PBK93661.1"/>
    </source>
</evidence>
<organism evidence="3 4">
    <name type="scientific">Armillaria gallica</name>
    <name type="common">Bulbous honey fungus</name>
    <name type="synonym">Armillaria bulbosa</name>
    <dbReference type="NCBI Taxonomy" id="47427"/>
    <lineage>
        <taxon>Eukaryota</taxon>
        <taxon>Fungi</taxon>
        <taxon>Dikarya</taxon>
        <taxon>Basidiomycota</taxon>
        <taxon>Agaricomycotina</taxon>
        <taxon>Agaricomycetes</taxon>
        <taxon>Agaricomycetidae</taxon>
        <taxon>Agaricales</taxon>
        <taxon>Marasmiineae</taxon>
        <taxon>Physalacriaceae</taxon>
        <taxon>Armillaria</taxon>
    </lineage>
</organism>
<protein>
    <recommendedName>
        <fullName evidence="2">C2H2-type domain-containing protein</fullName>
    </recommendedName>
</protein>
<dbReference type="OrthoDB" id="654211at2759"/>
<proteinExistence type="predicted"/>
<evidence type="ECO:0000259" key="2">
    <source>
        <dbReference type="PROSITE" id="PS00028"/>
    </source>
</evidence>
<dbReference type="AlphaFoldDB" id="A0A2H3DEL4"/>
<dbReference type="Proteomes" id="UP000217790">
    <property type="component" value="Unassembled WGS sequence"/>
</dbReference>
<dbReference type="PROSITE" id="PS00028">
    <property type="entry name" value="ZINC_FINGER_C2H2_1"/>
    <property type="match status" value="2"/>
</dbReference>
<name>A0A2H3DEL4_ARMGA</name>
<feature type="domain" description="C2H2-type" evidence="2">
    <location>
        <begin position="13"/>
        <end position="34"/>
    </location>
</feature>
<accession>A0A2H3DEL4</accession>
<sequence>MLYFKWKLHEPSCPDCPMKCPNKSKLELHRNKHHTGNEKYRCTASNCSWGCSTAHGLALHGLRYHGNAPPSRGTVQPIPKNSAYKREFTVESSASGWKHNFEASAIDDTNSGETSSDRFVASSFSNKGAPFNRPMSPLAPTTN</sequence>
<keyword evidence="4" id="KW-1185">Reference proteome</keyword>
<dbReference type="InterPro" id="IPR013087">
    <property type="entry name" value="Znf_C2H2_type"/>
</dbReference>
<evidence type="ECO:0000256" key="1">
    <source>
        <dbReference type="SAM" id="MobiDB-lite"/>
    </source>
</evidence>
<feature type="domain" description="C2H2-type" evidence="2">
    <location>
        <begin position="42"/>
        <end position="65"/>
    </location>
</feature>
<feature type="region of interest" description="Disordered" evidence="1">
    <location>
        <begin position="99"/>
        <end position="143"/>
    </location>
</feature>
<evidence type="ECO:0000313" key="4">
    <source>
        <dbReference type="Proteomes" id="UP000217790"/>
    </source>
</evidence>
<gene>
    <name evidence="3" type="ORF">ARMGADRAFT_1079952</name>
</gene>
<dbReference type="SMART" id="SM00355">
    <property type="entry name" value="ZnF_C2H2"/>
    <property type="match status" value="2"/>
</dbReference>
<reference evidence="4" key="1">
    <citation type="journal article" date="2017" name="Nat. Ecol. Evol.">
        <title>Genome expansion and lineage-specific genetic innovations in the forest pathogenic fungi Armillaria.</title>
        <authorList>
            <person name="Sipos G."/>
            <person name="Prasanna A.N."/>
            <person name="Walter M.C."/>
            <person name="O'Connor E."/>
            <person name="Balint B."/>
            <person name="Krizsan K."/>
            <person name="Kiss B."/>
            <person name="Hess J."/>
            <person name="Varga T."/>
            <person name="Slot J."/>
            <person name="Riley R."/>
            <person name="Boka B."/>
            <person name="Rigling D."/>
            <person name="Barry K."/>
            <person name="Lee J."/>
            <person name="Mihaltcheva S."/>
            <person name="LaButti K."/>
            <person name="Lipzen A."/>
            <person name="Waldron R."/>
            <person name="Moloney N.M."/>
            <person name="Sperisen C."/>
            <person name="Kredics L."/>
            <person name="Vagvoelgyi C."/>
            <person name="Patrignani A."/>
            <person name="Fitzpatrick D."/>
            <person name="Nagy I."/>
            <person name="Doyle S."/>
            <person name="Anderson J.B."/>
            <person name="Grigoriev I.V."/>
            <person name="Gueldener U."/>
            <person name="Muensterkoetter M."/>
            <person name="Nagy L.G."/>
        </authorList>
    </citation>
    <scope>NUCLEOTIDE SEQUENCE [LARGE SCALE GENOMIC DNA]</scope>
    <source>
        <strain evidence="4">Ar21-2</strain>
    </source>
</reference>
<dbReference type="InParanoid" id="A0A2H3DEL4"/>
<dbReference type="Gene3D" id="3.30.160.60">
    <property type="entry name" value="Classic Zinc Finger"/>
    <property type="match status" value="1"/>
</dbReference>